<feature type="transmembrane region" description="Helical" evidence="1">
    <location>
        <begin position="370"/>
        <end position="392"/>
    </location>
</feature>
<gene>
    <name evidence="2" type="ORF">H9892_04775</name>
</gene>
<feature type="transmembrane region" description="Helical" evidence="1">
    <location>
        <begin position="266"/>
        <end position="287"/>
    </location>
</feature>
<keyword evidence="1" id="KW-0472">Membrane</keyword>
<feature type="transmembrane region" description="Helical" evidence="1">
    <location>
        <begin position="500"/>
        <end position="530"/>
    </location>
</feature>
<dbReference type="Proteomes" id="UP000823990">
    <property type="component" value="Unassembled WGS sequence"/>
</dbReference>
<protein>
    <submittedName>
        <fullName evidence="2">Uncharacterized protein</fullName>
    </submittedName>
</protein>
<feature type="transmembrane region" description="Helical" evidence="1">
    <location>
        <begin position="457"/>
        <end position="479"/>
    </location>
</feature>
<accession>A0A9D1PZU0</accession>
<feature type="transmembrane region" description="Helical" evidence="1">
    <location>
        <begin position="428"/>
        <end position="451"/>
    </location>
</feature>
<name>A0A9D1PZU0_9FIRM</name>
<evidence type="ECO:0000313" key="3">
    <source>
        <dbReference type="Proteomes" id="UP000823990"/>
    </source>
</evidence>
<evidence type="ECO:0000256" key="1">
    <source>
        <dbReference type="SAM" id="Phobius"/>
    </source>
</evidence>
<keyword evidence="1" id="KW-0812">Transmembrane</keyword>
<organism evidence="2 3">
    <name type="scientific">Candidatus Protoclostridium stercorigallinarum</name>
    <dbReference type="NCBI Taxonomy" id="2838741"/>
    <lineage>
        <taxon>Bacteria</taxon>
        <taxon>Bacillati</taxon>
        <taxon>Bacillota</taxon>
        <taxon>Clostridia</taxon>
        <taxon>Candidatus Protoclostridium</taxon>
    </lineage>
</organism>
<feature type="transmembrane region" description="Helical" evidence="1">
    <location>
        <begin position="328"/>
        <end position="350"/>
    </location>
</feature>
<proteinExistence type="predicted"/>
<feature type="transmembrane region" description="Helical" evidence="1">
    <location>
        <begin position="536"/>
        <end position="555"/>
    </location>
</feature>
<comment type="caution">
    <text evidence="2">The sequence shown here is derived from an EMBL/GenBank/DDBJ whole genome shotgun (WGS) entry which is preliminary data.</text>
</comment>
<feature type="transmembrane region" description="Helical" evidence="1">
    <location>
        <begin position="66"/>
        <end position="84"/>
    </location>
</feature>
<dbReference type="EMBL" id="DXHS01000076">
    <property type="protein sequence ID" value="HIW02634.1"/>
    <property type="molecule type" value="Genomic_DNA"/>
</dbReference>
<sequence>MRGFLRITKLLLGMTFRKNLPGKRGGKMTLTGCVIAAAIISAFIAVALGLLGYFTRGLGFETAMTGMLLAVDFLLTLVFGTVAVMSQMYFSRDGEFFISLPVSSNTVLFAKLFVVYVEEAIVSAVLMLPGAIVFGIVAAQSAAYYVMAIVAVAFVPLAAVLLAAIISVPLTFVAGFFRNRGAVAGVLMLVLFAAVMTLYMVFANVFAPSVAGDAVTDPEQALAAVRQTLEHTLYVFYPLLALARFGTLSGGLIADNVAASAAVDLAIFFGSVVLLAAVLLPISALMYGRAMLRQSEHGGGAVKKGEYVSSGLLGSLVKKEFRMLLRNASFSFQCLAGCVLAPLMSIFMIVMGGIESAEVNVAGQTIETDLTMIFAIMWPCAVFMVLLMTAGMNISALTAITREGKTFVYSKLIPVPYRTQLMAKRISAIVPASISALVSLVGISVTGGFVLGVVDPLAIISALLLFAAAILCSTEFYLYRDLKKPRLDWNTPRDAVKNNPATILPMLAGMGVSMLCGVALVLSGILLYMAGWEMNGISLVSVLLAAALVGLFFVANTRMSLNCEKHYDSLYI</sequence>
<dbReference type="AlphaFoldDB" id="A0A9D1PZU0"/>
<feature type="transmembrane region" description="Helical" evidence="1">
    <location>
        <begin position="96"/>
        <end position="114"/>
    </location>
</feature>
<feature type="transmembrane region" description="Helical" evidence="1">
    <location>
        <begin position="146"/>
        <end position="170"/>
    </location>
</feature>
<feature type="transmembrane region" description="Helical" evidence="1">
    <location>
        <begin position="28"/>
        <end position="54"/>
    </location>
</feature>
<evidence type="ECO:0000313" key="2">
    <source>
        <dbReference type="EMBL" id="HIW02634.1"/>
    </source>
</evidence>
<feature type="transmembrane region" description="Helical" evidence="1">
    <location>
        <begin position="234"/>
        <end position="254"/>
    </location>
</feature>
<reference evidence="2" key="2">
    <citation type="submission" date="2021-04" db="EMBL/GenBank/DDBJ databases">
        <authorList>
            <person name="Gilroy R."/>
        </authorList>
    </citation>
    <scope>NUCLEOTIDE SEQUENCE</scope>
    <source>
        <strain evidence="2">12435</strain>
    </source>
</reference>
<reference evidence="2" key="1">
    <citation type="journal article" date="2021" name="PeerJ">
        <title>Extensive microbial diversity within the chicken gut microbiome revealed by metagenomics and culture.</title>
        <authorList>
            <person name="Gilroy R."/>
            <person name="Ravi A."/>
            <person name="Getino M."/>
            <person name="Pursley I."/>
            <person name="Horton D.L."/>
            <person name="Alikhan N.F."/>
            <person name="Baker D."/>
            <person name="Gharbi K."/>
            <person name="Hall N."/>
            <person name="Watson M."/>
            <person name="Adriaenssens E.M."/>
            <person name="Foster-Nyarko E."/>
            <person name="Jarju S."/>
            <person name="Secka A."/>
            <person name="Antonio M."/>
            <person name="Oren A."/>
            <person name="Chaudhuri R.R."/>
            <person name="La Ragione R."/>
            <person name="Hildebrand F."/>
            <person name="Pallen M.J."/>
        </authorList>
    </citation>
    <scope>NUCLEOTIDE SEQUENCE</scope>
    <source>
        <strain evidence="2">12435</strain>
    </source>
</reference>
<feature type="transmembrane region" description="Helical" evidence="1">
    <location>
        <begin position="120"/>
        <end position="139"/>
    </location>
</feature>
<keyword evidence="1" id="KW-1133">Transmembrane helix</keyword>
<feature type="transmembrane region" description="Helical" evidence="1">
    <location>
        <begin position="182"/>
        <end position="202"/>
    </location>
</feature>